<dbReference type="SUPFAM" id="SSF53850">
    <property type="entry name" value="Periplasmic binding protein-like II"/>
    <property type="match status" value="1"/>
</dbReference>
<dbReference type="Proteomes" id="UP000249260">
    <property type="component" value="Unassembled WGS sequence"/>
</dbReference>
<accession>A0A328U2E9</accession>
<dbReference type="InterPro" id="IPR050490">
    <property type="entry name" value="Bact_solute-bd_prot1"/>
</dbReference>
<protein>
    <submittedName>
        <fullName evidence="1">Carbohydrate ABC transporter substrate-binding protein</fullName>
    </submittedName>
</protein>
<dbReference type="Pfam" id="PF13416">
    <property type="entry name" value="SBP_bac_8"/>
    <property type="match status" value="1"/>
</dbReference>
<gene>
    <name evidence="1" type="ORF">DL346_11700</name>
</gene>
<comment type="caution">
    <text evidence="1">The sequence shown here is derived from an EMBL/GenBank/DDBJ whole genome shotgun (WGS) entry which is preliminary data.</text>
</comment>
<organism evidence="1 2">
    <name type="scientific">Paenibacillus montanisoli</name>
    <dbReference type="NCBI Taxonomy" id="2081970"/>
    <lineage>
        <taxon>Bacteria</taxon>
        <taxon>Bacillati</taxon>
        <taxon>Bacillota</taxon>
        <taxon>Bacilli</taxon>
        <taxon>Bacillales</taxon>
        <taxon>Paenibacillaceae</taxon>
        <taxon>Paenibacillus</taxon>
    </lineage>
</organism>
<dbReference type="OrthoDB" id="9811622at2"/>
<name>A0A328U2E9_9BACL</name>
<dbReference type="AlphaFoldDB" id="A0A328U2E9"/>
<dbReference type="InterPro" id="IPR006059">
    <property type="entry name" value="SBP"/>
</dbReference>
<keyword evidence="2" id="KW-1185">Reference proteome</keyword>
<reference evidence="1 2" key="1">
    <citation type="submission" date="2018-06" db="EMBL/GenBank/DDBJ databases">
        <title>Paenibacillus montanisoli sp. nov., isolated from mountain area soil.</title>
        <authorList>
            <person name="Wu M."/>
        </authorList>
    </citation>
    <scope>NUCLEOTIDE SEQUENCE [LARGE SCALE GENOMIC DNA]</scope>
    <source>
        <strain evidence="1 2">RA17</strain>
    </source>
</reference>
<dbReference type="Gene3D" id="3.40.190.10">
    <property type="entry name" value="Periplasmic binding protein-like II"/>
    <property type="match status" value="2"/>
</dbReference>
<evidence type="ECO:0000313" key="2">
    <source>
        <dbReference type="Proteomes" id="UP000249260"/>
    </source>
</evidence>
<dbReference type="PANTHER" id="PTHR43649">
    <property type="entry name" value="ARABINOSE-BINDING PROTEIN-RELATED"/>
    <property type="match status" value="1"/>
</dbReference>
<sequence length="358" mass="39369">METHPGVEIVWEKRSLQAFADEPIERLAELYDLLIIDHPWAGFAADKGILVPLERHVTDAFLADQALHSVGLSHESYRFAGIQTAFAVDAATPVASYRADLLAEAGEQVPATWDELLALAKRGKVAFAGIPVDTLMNFYMLCVTQGEEPFKDGGQVVSEQVGTQSLELLRELTTLCPEEMLNWNPIRVYEAMSAGKTIAYCPFAYGYSNYARQGYAPNVLHFADLVSLGSHGPLRSTLGGTGIAVSAKSKHAALAVQYAVYMASPEVQRTVFAEAGGQPGHRSAWEDEALNRRTNGYFQATLPALDRAYLRPRYCGYLDFQDRAGDVVRDYVISGGSPKQVLEQLDRLYLTSRTEAAR</sequence>
<dbReference type="EMBL" id="QLUW01000002">
    <property type="protein sequence ID" value="RAP76860.1"/>
    <property type="molecule type" value="Genomic_DNA"/>
</dbReference>
<evidence type="ECO:0000313" key="1">
    <source>
        <dbReference type="EMBL" id="RAP76860.1"/>
    </source>
</evidence>
<proteinExistence type="predicted"/>